<keyword evidence="9" id="KW-1185">Reference proteome</keyword>
<feature type="transmembrane region" description="Helical" evidence="6">
    <location>
        <begin position="148"/>
        <end position="168"/>
    </location>
</feature>
<comment type="subcellular location">
    <subcellularLocation>
        <location evidence="1">Membrane</location>
        <topology evidence="1">Multi-pass membrane protein</topology>
    </subcellularLocation>
</comment>
<dbReference type="AlphaFoldDB" id="D7FWD0"/>
<dbReference type="GO" id="GO:0016020">
    <property type="term" value="C:membrane"/>
    <property type="evidence" value="ECO:0007669"/>
    <property type="project" value="UniProtKB-SubCell"/>
</dbReference>
<keyword evidence="4 6" id="KW-0472">Membrane</keyword>
<feature type="transmembrane region" description="Helical" evidence="6">
    <location>
        <begin position="293"/>
        <end position="315"/>
    </location>
</feature>
<evidence type="ECO:0000313" key="9">
    <source>
        <dbReference type="Proteomes" id="UP000002630"/>
    </source>
</evidence>
<sequence length="422" mass="44645">MKIPPRSAIVNEEVPAHNNGESTSSGAGANDQNSEAVCVRFFPRKGNTSLGRTYACLQTPGLMALNFCSAVGIVAANKALFRHTEGLGFATSLTGIHFLATAVGVRACRLCDIYKVKPLKQTQVLPITLAFCAFVAFNNLSLQYNDVSFYQLMKILTTPAVVVLQLVLFKVVLPFKLLVTLVPICGGVALATANDTEVSAEGASWALAGLLAAAGYQILVKSTQDNLQLLHHQAPQAAVLILMVAPFFDDTGELVAMMIRTFSAVEPPLWLHSTPANGSGTTAGSGQTAGAGVFWVGMVFLSCLLAFLVNLSTFLVIGRTSPVSYQVLGHFKLVVILLVGVVGFGEQSSSARLSGMALALAGIVGYTTLKQGLGSGWEGHSSGSRDEPRPPMGDKSSKHWWRASWARVHVDVARKGTAVGRG</sequence>
<name>D7FWD0_ECTSI</name>
<feature type="transmembrane region" description="Helical" evidence="6">
    <location>
        <begin position="124"/>
        <end position="142"/>
    </location>
</feature>
<organism evidence="8 9">
    <name type="scientific">Ectocarpus siliculosus</name>
    <name type="common">Brown alga</name>
    <name type="synonym">Conferva siliculosa</name>
    <dbReference type="NCBI Taxonomy" id="2880"/>
    <lineage>
        <taxon>Eukaryota</taxon>
        <taxon>Sar</taxon>
        <taxon>Stramenopiles</taxon>
        <taxon>Ochrophyta</taxon>
        <taxon>PX clade</taxon>
        <taxon>Phaeophyceae</taxon>
        <taxon>Ectocarpales</taxon>
        <taxon>Ectocarpaceae</taxon>
        <taxon>Ectocarpus</taxon>
    </lineage>
</organism>
<feature type="transmembrane region" description="Helical" evidence="6">
    <location>
        <begin position="327"/>
        <end position="345"/>
    </location>
</feature>
<feature type="transmembrane region" description="Helical" evidence="6">
    <location>
        <begin position="203"/>
        <end position="220"/>
    </location>
</feature>
<evidence type="ECO:0000259" key="7">
    <source>
        <dbReference type="Pfam" id="PF03151"/>
    </source>
</evidence>
<feature type="domain" description="Sugar phosphate transporter" evidence="7">
    <location>
        <begin position="68"/>
        <end position="366"/>
    </location>
</feature>
<dbReference type="EMBL" id="FN649760">
    <property type="protein sequence ID" value="CBJ32018.1"/>
    <property type="molecule type" value="Genomic_DNA"/>
</dbReference>
<dbReference type="Pfam" id="PF03151">
    <property type="entry name" value="TPT"/>
    <property type="match status" value="1"/>
</dbReference>
<evidence type="ECO:0000256" key="6">
    <source>
        <dbReference type="SAM" id="Phobius"/>
    </source>
</evidence>
<dbReference type="eggNOG" id="KOG1441">
    <property type="taxonomic scope" value="Eukaryota"/>
</dbReference>
<dbReference type="InterPro" id="IPR004853">
    <property type="entry name" value="Sugar_P_trans_dom"/>
</dbReference>
<evidence type="ECO:0000256" key="4">
    <source>
        <dbReference type="ARBA" id="ARBA00023136"/>
    </source>
</evidence>
<evidence type="ECO:0000256" key="1">
    <source>
        <dbReference type="ARBA" id="ARBA00004141"/>
    </source>
</evidence>
<dbReference type="InParanoid" id="D7FWD0"/>
<proteinExistence type="predicted"/>
<evidence type="ECO:0000313" key="8">
    <source>
        <dbReference type="EMBL" id="CBJ32018.1"/>
    </source>
</evidence>
<keyword evidence="3 6" id="KW-1133">Transmembrane helix</keyword>
<feature type="compositionally biased region" description="Polar residues" evidence="5">
    <location>
        <begin position="19"/>
        <end position="31"/>
    </location>
</feature>
<accession>D7FWD0</accession>
<reference evidence="8 9" key="1">
    <citation type="journal article" date="2010" name="Nature">
        <title>The Ectocarpus genome and the independent evolution of multicellularity in brown algae.</title>
        <authorList>
            <person name="Cock J.M."/>
            <person name="Sterck L."/>
            <person name="Rouze P."/>
            <person name="Scornet D."/>
            <person name="Allen A.E."/>
            <person name="Amoutzias G."/>
            <person name="Anthouard V."/>
            <person name="Artiguenave F."/>
            <person name="Aury J.M."/>
            <person name="Badger J.H."/>
            <person name="Beszteri B."/>
            <person name="Billiau K."/>
            <person name="Bonnet E."/>
            <person name="Bothwell J.H."/>
            <person name="Bowler C."/>
            <person name="Boyen C."/>
            <person name="Brownlee C."/>
            <person name="Carrano C.J."/>
            <person name="Charrier B."/>
            <person name="Cho G.Y."/>
            <person name="Coelho S.M."/>
            <person name="Collen J."/>
            <person name="Corre E."/>
            <person name="Da Silva C."/>
            <person name="Delage L."/>
            <person name="Delaroque N."/>
            <person name="Dittami S.M."/>
            <person name="Doulbeau S."/>
            <person name="Elias M."/>
            <person name="Farnham G."/>
            <person name="Gachon C.M."/>
            <person name="Gschloessl B."/>
            <person name="Heesch S."/>
            <person name="Jabbari K."/>
            <person name="Jubin C."/>
            <person name="Kawai H."/>
            <person name="Kimura K."/>
            <person name="Kloareg B."/>
            <person name="Kupper F.C."/>
            <person name="Lang D."/>
            <person name="Le Bail A."/>
            <person name="Leblanc C."/>
            <person name="Lerouge P."/>
            <person name="Lohr M."/>
            <person name="Lopez P.J."/>
            <person name="Martens C."/>
            <person name="Maumus F."/>
            <person name="Michel G."/>
            <person name="Miranda-Saavedra D."/>
            <person name="Morales J."/>
            <person name="Moreau H."/>
            <person name="Motomura T."/>
            <person name="Nagasato C."/>
            <person name="Napoli C.A."/>
            <person name="Nelson D.R."/>
            <person name="Nyvall-Collen P."/>
            <person name="Peters A.F."/>
            <person name="Pommier C."/>
            <person name="Potin P."/>
            <person name="Poulain J."/>
            <person name="Quesneville H."/>
            <person name="Read B."/>
            <person name="Rensing S.A."/>
            <person name="Ritter A."/>
            <person name="Rousvoal S."/>
            <person name="Samanta M."/>
            <person name="Samson G."/>
            <person name="Schroeder D.C."/>
            <person name="Segurens B."/>
            <person name="Strittmatter M."/>
            <person name="Tonon T."/>
            <person name="Tregear J.W."/>
            <person name="Valentin K."/>
            <person name="von Dassow P."/>
            <person name="Yamagishi T."/>
            <person name="Van de Peer Y."/>
            <person name="Wincker P."/>
        </authorList>
    </citation>
    <scope>NUCLEOTIDE SEQUENCE [LARGE SCALE GENOMIC DNA]</scope>
    <source>
        <strain evidence="9">Ec32 / CCAP1310/4</strain>
    </source>
</reference>
<evidence type="ECO:0000256" key="2">
    <source>
        <dbReference type="ARBA" id="ARBA00022692"/>
    </source>
</evidence>
<evidence type="ECO:0000256" key="3">
    <source>
        <dbReference type="ARBA" id="ARBA00022989"/>
    </source>
</evidence>
<feature type="transmembrane region" description="Helical" evidence="6">
    <location>
        <begin position="175"/>
        <end position="191"/>
    </location>
</feature>
<dbReference type="OrthoDB" id="5547497at2759"/>
<evidence type="ECO:0000256" key="5">
    <source>
        <dbReference type="SAM" id="MobiDB-lite"/>
    </source>
</evidence>
<dbReference type="Proteomes" id="UP000002630">
    <property type="component" value="Unassembled WGS sequence"/>
</dbReference>
<dbReference type="InterPro" id="IPR050186">
    <property type="entry name" value="TPT_transporter"/>
</dbReference>
<feature type="region of interest" description="Disordered" evidence="5">
    <location>
        <begin position="377"/>
        <end position="397"/>
    </location>
</feature>
<keyword evidence="2 6" id="KW-0812">Transmembrane</keyword>
<dbReference type="SUPFAM" id="SSF103481">
    <property type="entry name" value="Multidrug resistance efflux transporter EmrE"/>
    <property type="match status" value="1"/>
</dbReference>
<feature type="region of interest" description="Disordered" evidence="5">
    <location>
        <begin position="1"/>
        <end position="31"/>
    </location>
</feature>
<protein>
    <recommendedName>
        <fullName evidence="7">Sugar phosphate transporter domain-containing protein</fullName>
    </recommendedName>
</protein>
<dbReference type="InterPro" id="IPR037185">
    <property type="entry name" value="EmrE-like"/>
</dbReference>
<gene>
    <name evidence="8" type="ORF">Esi_0302_0021</name>
</gene>
<dbReference type="PANTHER" id="PTHR11132">
    <property type="entry name" value="SOLUTE CARRIER FAMILY 35"/>
    <property type="match status" value="1"/>
</dbReference>